<gene>
    <name evidence="2" type="ORF">ACFO8M_18240</name>
</gene>
<keyword evidence="3" id="KW-1185">Reference proteome</keyword>
<name>A0ABV7Q3R4_9ACTN</name>
<comment type="caution">
    <text evidence="2">The sequence shown here is derived from an EMBL/GenBank/DDBJ whole genome shotgun (WGS) entry which is preliminary data.</text>
</comment>
<dbReference type="Pfam" id="PF13338">
    <property type="entry name" value="AbiEi_4"/>
    <property type="match status" value="1"/>
</dbReference>
<accession>A0ABV7Q3R4</accession>
<evidence type="ECO:0000259" key="1">
    <source>
        <dbReference type="Pfam" id="PF13338"/>
    </source>
</evidence>
<reference evidence="3" key="1">
    <citation type="journal article" date="2019" name="Int. J. Syst. Evol. Microbiol.">
        <title>The Global Catalogue of Microorganisms (GCM) 10K type strain sequencing project: providing services to taxonomists for standard genome sequencing and annotation.</title>
        <authorList>
            <consortium name="The Broad Institute Genomics Platform"/>
            <consortium name="The Broad Institute Genome Sequencing Center for Infectious Disease"/>
            <person name="Wu L."/>
            <person name="Ma J."/>
        </authorList>
    </citation>
    <scope>NUCLEOTIDE SEQUENCE [LARGE SCALE GENOMIC DNA]</scope>
    <source>
        <strain evidence="3">CGMCC 4.7396</strain>
    </source>
</reference>
<organism evidence="2 3">
    <name type="scientific">Glycomyces rhizosphaerae</name>
    <dbReference type="NCBI Taxonomy" id="2054422"/>
    <lineage>
        <taxon>Bacteria</taxon>
        <taxon>Bacillati</taxon>
        <taxon>Actinomycetota</taxon>
        <taxon>Actinomycetes</taxon>
        <taxon>Glycomycetales</taxon>
        <taxon>Glycomycetaceae</taxon>
        <taxon>Glycomyces</taxon>
    </lineage>
</organism>
<evidence type="ECO:0000313" key="2">
    <source>
        <dbReference type="EMBL" id="MFC3494429.1"/>
    </source>
</evidence>
<feature type="domain" description="AbiEi antitoxin N-terminal" evidence="1">
    <location>
        <begin position="9"/>
        <end position="44"/>
    </location>
</feature>
<dbReference type="InterPro" id="IPR025159">
    <property type="entry name" value="AbiEi_N"/>
</dbReference>
<evidence type="ECO:0000313" key="3">
    <source>
        <dbReference type="Proteomes" id="UP001595712"/>
    </source>
</evidence>
<proteinExistence type="predicted"/>
<dbReference type="Proteomes" id="UP001595712">
    <property type="component" value="Unassembled WGS sequence"/>
</dbReference>
<dbReference type="RefSeq" id="WP_387978174.1">
    <property type="nucleotide sequence ID" value="NZ_JBHRWO010000018.1"/>
</dbReference>
<dbReference type="EMBL" id="JBHRWO010000018">
    <property type="protein sequence ID" value="MFC3494429.1"/>
    <property type="molecule type" value="Genomic_DNA"/>
</dbReference>
<protein>
    <submittedName>
        <fullName evidence="2">Type IV toxin-antitoxin system AbiEi family antitoxin domain-containing protein</fullName>
    </submittedName>
</protein>
<sequence length="193" mass="21290">MGGMPLPLIFQRSDLARLGLTPHRLYAMAKAGELEQFAPGVYVRAGAMDDTAATWASIAIRNPSATICLTSALSMHDLTDEIPAATDIALPRGDRTLTTRFAPIHWHSFDKATFTIGRAAHAITEDIEIGLYSPERTLIDVYRLRHDIGADVAHEALKRWLRRRGSTPSELMAMARSFPKAEPSLRTALEILL</sequence>